<name>A0A8H3DEV0_9AGAM</name>
<reference evidence="1" key="1">
    <citation type="submission" date="2021-01" db="EMBL/GenBank/DDBJ databases">
        <authorList>
            <person name="Kaushik A."/>
        </authorList>
    </citation>
    <scope>NUCLEOTIDE SEQUENCE</scope>
    <source>
        <strain evidence="1">AG2-2IIIB</strain>
    </source>
</reference>
<dbReference type="AlphaFoldDB" id="A0A8H3DEV0"/>
<dbReference type="Proteomes" id="UP000663843">
    <property type="component" value="Unassembled WGS sequence"/>
</dbReference>
<evidence type="ECO:0000313" key="1">
    <source>
        <dbReference type="EMBL" id="CAE6527565.1"/>
    </source>
</evidence>
<organism evidence="1 2">
    <name type="scientific">Rhizoctonia solani</name>
    <dbReference type="NCBI Taxonomy" id="456999"/>
    <lineage>
        <taxon>Eukaryota</taxon>
        <taxon>Fungi</taxon>
        <taxon>Dikarya</taxon>
        <taxon>Basidiomycota</taxon>
        <taxon>Agaricomycotina</taxon>
        <taxon>Agaricomycetes</taxon>
        <taxon>Cantharellales</taxon>
        <taxon>Ceratobasidiaceae</taxon>
        <taxon>Rhizoctonia</taxon>
    </lineage>
</organism>
<comment type="caution">
    <text evidence="1">The sequence shown here is derived from an EMBL/GenBank/DDBJ whole genome shotgun (WGS) entry which is preliminary data.</text>
</comment>
<proteinExistence type="predicted"/>
<sequence length="146" mass="15886">MSSSSPPQYVLISQRTLAIDDNTEEQKGTLTHPQIHYQYADDPPTAIPMSLPPDAHVVYLDFDPSNPSQSQVRSASDSIVATDLAVSDAAGASVTEHPHLYVIGTGELRATSIPGDDPKLALHDYKQRLSAARHVIETRSRLETEP</sequence>
<protein>
    <submittedName>
        <fullName evidence="1">Uncharacterized protein</fullName>
    </submittedName>
</protein>
<dbReference type="EMBL" id="CAJMWT010007700">
    <property type="protein sequence ID" value="CAE6527565.1"/>
    <property type="molecule type" value="Genomic_DNA"/>
</dbReference>
<gene>
    <name evidence="1" type="ORF">RDB_LOCUS174265</name>
</gene>
<accession>A0A8H3DEV0</accession>
<evidence type="ECO:0000313" key="2">
    <source>
        <dbReference type="Proteomes" id="UP000663843"/>
    </source>
</evidence>